<dbReference type="PANTHER" id="PTHR45764">
    <property type="entry name" value="BZIP TRANSCRIPTION FACTOR 44"/>
    <property type="match status" value="1"/>
</dbReference>
<dbReference type="GO" id="GO:0003700">
    <property type="term" value="F:DNA-binding transcription factor activity"/>
    <property type="evidence" value="ECO:0007669"/>
    <property type="project" value="InterPro"/>
</dbReference>
<feature type="region of interest" description="Disordered" evidence="6">
    <location>
        <begin position="474"/>
        <end position="494"/>
    </location>
</feature>
<organism evidence="8 9">
    <name type="scientific">Physcomitrium patens</name>
    <name type="common">Spreading-leaved earth moss</name>
    <name type="synonym">Physcomitrella patens</name>
    <dbReference type="NCBI Taxonomy" id="3218"/>
    <lineage>
        <taxon>Eukaryota</taxon>
        <taxon>Viridiplantae</taxon>
        <taxon>Streptophyta</taxon>
        <taxon>Embryophyta</taxon>
        <taxon>Bryophyta</taxon>
        <taxon>Bryophytina</taxon>
        <taxon>Bryopsida</taxon>
        <taxon>Funariidae</taxon>
        <taxon>Funariales</taxon>
        <taxon>Funariaceae</taxon>
        <taxon>Physcomitrium</taxon>
    </lineage>
</organism>
<evidence type="ECO:0000256" key="4">
    <source>
        <dbReference type="ARBA" id="ARBA00023242"/>
    </source>
</evidence>
<sequence>MESASRNLVNFSYGGPPRMYRLDPTLIPQHSPLAQPRMLSELPEAANRLDLTSAIAHELQRINSQPGWLPWNQQLGEIQCSHEPANGLQLPPDSLLSHQNAGSAGRPIPQYIPRFDEALRPPAQQLPTRLDLYSPDLEPLASAHQGFYSRADNGVPRDVGAHQRTRLHPGHQALDAGGRVESMARSVSPWIERMMQADVTPTPSPSLGISTSLSLSQRGLGEASCVASQTAELQSCHSSDVQRSAFQCGVQRDQSTAEASAELCTDDEDWEARPLDEKRKKRMLSNRASAQRSRQRRQERLDQLEVLTAQLRVENSTLQKKLGVAVQVAKKFEDENKALQRRVERLSKELESGKARMPTERAFDECASSQQTTCTSSCEMVGGRTSVDPNVMRSGNDGESIPSMSAGSAAATETETKGVEGASNGKHGDGVSSVRKSLSEWRMGKKRTLEESVSFGGSHSAPMGNCMGPGSASGELWTSSHTSLARAGSPGTGVERECGNVLESMRSPFGGSFGMEATMKEDASQMDCMEADRWLEFAECFK</sequence>
<dbReference type="KEGG" id="ppp:112283324"/>
<dbReference type="RefSeq" id="XP_024377664.1">
    <property type="nucleotide sequence ID" value="XM_024521896.2"/>
</dbReference>
<dbReference type="SMART" id="SM00338">
    <property type="entry name" value="BRLZ"/>
    <property type="match status" value="1"/>
</dbReference>
<dbReference type="GeneID" id="112283324"/>
<evidence type="ECO:0000256" key="2">
    <source>
        <dbReference type="ARBA" id="ARBA00023125"/>
    </source>
</evidence>
<dbReference type="InParanoid" id="A0A7I4BT67"/>
<dbReference type="EMBL" id="ABEU02000001">
    <property type="status" value="NOT_ANNOTATED_CDS"/>
    <property type="molecule type" value="Genomic_DNA"/>
</dbReference>
<evidence type="ECO:0000256" key="3">
    <source>
        <dbReference type="ARBA" id="ARBA00023163"/>
    </source>
</evidence>
<dbReference type="InterPro" id="IPR046347">
    <property type="entry name" value="bZIP_sf"/>
</dbReference>
<evidence type="ECO:0000259" key="7">
    <source>
        <dbReference type="PROSITE" id="PS50217"/>
    </source>
</evidence>
<reference evidence="8" key="3">
    <citation type="submission" date="2020-12" db="UniProtKB">
        <authorList>
            <consortium name="EnsemblPlants"/>
        </authorList>
    </citation>
    <scope>IDENTIFICATION</scope>
</reference>
<dbReference type="AlphaFoldDB" id="A0A7I4BT67"/>
<keyword evidence="4" id="KW-0539">Nucleus</keyword>
<feature type="region of interest" description="Disordered" evidence="6">
    <location>
        <begin position="382"/>
        <end position="439"/>
    </location>
</feature>
<proteinExistence type="predicted"/>
<dbReference type="Pfam" id="PF00170">
    <property type="entry name" value="bZIP_1"/>
    <property type="match status" value="1"/>
</dbReference>
<feature type="region of interest" description="Disordered" evidence="6">
    <location>
        <begin position="275"/>
        <end position="297"/>
    </location>
</feature>
<dbReference type="Gene3D" id="1.20.5.170">
    <property type="match status" value="1"/>
</dbReference>
<gene>
    <name evidence="8" type="primary">LOC112283324</name>
</gene>
<dbReference type="SUPFAM" id="SSF57959">
    <property type="entry name" value="Leucine zipper domain"/>
    <property type="match status" value="1"/>
</dbReference>
<dbReference type="PROSITE" id="PS00036">
    <property type="entry name" value="BZIP_BASIC"/>
    <property type="match status" value="1"/>
</dbReference>
<dbReference type="PANTHER" id="PTHR45764:SF38">
    <property type="entry name" value="BZIP TRANSCRIPTION FACTOR 44"/>
    <property type="match status" value="1"/>
</dbReference>
<name>A0A7I4BT67_PHYPA</name>
<dbReference type="InterPro" id="IPR004827">
    <property type="entry name" value="bZIP"/>
</dbReference>
<dbReference type="Proteomes" id="UP000006727">
    <property type="component" value="Chromosome 1"/>
</dbReference>
<evidence type="ECO:0000313" key="8">
    <source>
        <dbReference type="EnsemblPlants" id="Pp3c1_33070V3.5"/>
    </source>
</evidence>
<evidence type="ECO:0000256" key="6">
    <source>
        <dbReference type="SAM" id="MobiDB-lite"/>
    </source>
</evidence>
<reference evidence="8 9" key="2">
    <citation type="journal article" date="2018" name="Plant J.">
        <title>The Physcomitrella patens chromosome-scale assembly reveals moss genome structure and evolution.</title>
        <authorList>
            <person name="Lang D."/>
            <person name="Ullrich K.K."/>
            <person name="Murat F."/>
            <person name="Fuchs J."/>
            <person name="Jenkins J."/>
            <person name="Haas F.B."/>
            <person name="Piednoel M."/>
            <person name="Gundlach H."/>
            <person name="Van Bel M."/>
            <person name="Meyberg R."/>
            <person name="Vives C."/>
            <person name="Morata J."/>
            <person name="Symeonidi A."/>
            <person name="Hiss M."/>
            <person name="Muchero W."/>
            <person name="Kamisugi Y."/>
            <person name="Saleh O."/>
            <person name="Blanc G."/>
            <person name="Decker E.L."/>
            <person name="van Gessel N."/>
            <person name="Grimwood J."/>
            <person name="Hayes R.D."/>
            <person name="Graham S.W."/>
            <person name="Gunter L.E."/>
            <person name="McDaniel S.F."/>
            <person name="Hoernstein S.N.W."/>
            <person name="Larsson A."/>
            <person name="Li F.W."/>
            <person name="Perroud P.F."/>
            <person name="Phillips J."/>
            <person name="Ranjan P."/>
            <person name="Rokshar D.S."/>
            <person name="Rothfels C.J."/>
            <person name="Schneider L."/>
            <person name="Shu S."/>
            <person name="Stevenson D.W."/>
            <person name="Thummler F."/>
            <person name="Tillich M."/>
            <person name="Villarreal Aguilar J.C."/>
            <person name="Widiez T."/>
            <person name="Wong G.K."/>
            <person name="Wymore A."/>
            <person name="Zhang Y."/>
            <person name="Zimmer A.D."/>
            <person name="Quatrano R.S."/>
            <person name="Mayer K.F.X."/>
            <person name="Goodstein D."/>
            <person name="Casacuberta J.M."/>
            <person name="Vandepoele K."/>
            <person name="Reski R."/>
            <person name="Cuming A.C."/>
            <person name="Tuskan G.A."/>
            <person name="Maumus F."/>
            <person name="Salse J."/>
            <person name="Schmutz J."/>
            <person name="Rensing S.A."/>
        </authorList>
    </citation>
    <scope>NUCLEOTIDE SEQUENCE [LARGE SCALE GENOMIC DNA]</scope>
    <source>
        <strain evidence="8 9">cv. Gransden 2004</strain>
    </source>
</reference>
<feature type="coiled-coil region" evidence="5">
    <location>
        <begin position="301"/>
        <end position="356"/>
    </location>
</feature>
<keyword evidence="1" id="KW-0805">Transcription regulation</keyword>
<evidence type="ECO:0000256" key="5">
    <source>
        <dbReference type="SAM" id="Coils"/>
    </source>
</evidence>
<keyword evidence="3" id="KW-0804">Transcription</keyword>
<evidence type="ECO:0000256" key="1">
    <source>
        <dbReference type="ARBA" id="ARBA00023015"/>
    </source>
</evidence>
<keyword evidence="5" id="KW-0175">Coiled coil</keyword>
<dbReference type="Gramene" id="Pp3c1_33070V3.5">
    <property type="protein sequence ID" value="Pp3c1_33070V3.5"/>
    <property type="gene ID" value="Pp3c1_33070"/>
</dbReference>
<dbReference type="PROSITE" id="PS50217">
    <property type="entry name" value="BZIP"/>
    <property type="match status" value="1"/>
</dbReference>
<feature type="domain" description="BZIP" evidence="7">
    <location>
        <begin position="276"/>
        <end position="322"/>
    </location>
</feature>
<keyword evidence="2" id="KW-0238">DNA-binding</keyword>
<keyword evidence="9" id="KW-1185">Reference proteome</keyword>
<dbReference type="GO" id="GO:0003677">
    <property type="term" value="F:DNA binding"/>
    <property type="evidence" value="ECO:0007669"/>
    <property type="project" value="UniProtKB-KW"/>
</dbReference>
<accession>A0A7I4BT67</accession>
<dbReference type="EnsemblPlants" id="Pp3c1_33070V3.5">
    <property type="protein sequence ID" value="Pp3c1_33070V3.5"/>
    <property type="gene ID" value="Pp3c1_33070"/>
</dbReference>
<evidence type="ECO:0000313" key="9">
    <source>
        <dbReference type="Proteomes" id="UP000006727"/>
    </source>
</evidence>
<protein>
    <recommendedName>
        <fullName evidence="7">BZIP domain-containing protein</fullName>
    </recommendedName>
</protein>
<reference evidence="8 9" key="1">
    <citation type="journal article" date="2008" name="Science">
        <title>The Physcomitrella genome reveals evolutionary insights into the conquest of land by plants.</title>
        <authorList>
            <person name="Rensing S."/>
            <person name="Lang D."/>
            <person name="Zimmer A."/>
            <person name="Terry A."/>
            <person name="Salamov A."/>
            <person name="Shapiro H."/>
            <person name="Nishiyama T."/>
            <person name="Perroud P.-F."/>
            <person name="Lindquist E."/>
            <person name="Kamisugi Y."/>
            <person name="Tanahashi T."/>
            <person name="Sakakibara K."/>
            <person name="Fujita T."/>
            <person name="Oishi K."/>
            <person name="Shin-I T."/>
            <person name="Kuroki Y."/>
            <person name="Toyoda A."/>
            <person name="Suzuki Y."/>
            <person name="Hashimoto A."/>
            <person name="Yamaguchi K."/>
            <person name="Sugano A."/>
            <person name="Kohara Y."/>
            <person name="Fujiyama A."/>
            <person name="Anterola A."/>
            <person name="Aoki S."/>
            <person name="Ashton N."/>
            <person name="Barbazuk W.B."/>
            <person name="Barker E."/>
            <person name="Bennetzen J."/>
            <person name="Bezanilla M."/>
            <person name="Blankenship R."/>
            <person name="Cho S.H."/>
            <person name="Dutcher S."/>
            <person name="Estelle M."/>
            <person name="Fawcett J.A."/>
            <person name="Gundlach H."/>
            <person name="Hanada K."/>
            <person name="Heyl A."/>
            <person name="Hicks K.A."/>
            <person name="Hugh J."/>
            <person name="Lohr M."/>
            <person name="Mayer K."/>
            <person name="Melkozernov A."/>
            <person name="Murata T."/>
            <person name="Nelson D."/>
            <person name="Pils B."/>
            <person name="Prigge M."/>
            <person name="Reiss B."/>
            <person name="Renner T."/>
            <person name="Rombauts S."/>
            <person name="Rushton P."/>
            <person name="Sanderfoot A."/>
            <person name="Schween G."/>
            <person name="Shiu S.-H."/>
            <person name="Stueber K."/>
            <person name="Theodoulou F.L."/>
            <person name="Tu H."/>
            <person name="Van de Peer Y."/>
            <person name="Verrier P.J."/>
            <person name="Waters E."/>
            <person name="Wood A."/>
            <person name="Yang L."/>
            <person name="Cove D."/>
            <person name="Cuming A."/>
            <person name="Hasebe M."/>
            <person name="Lucas S."/>
            <person name="Mishler D.B."/>
            <person name="Reski R."/>
            <person name="Grigoriev I."/>
            <person name="Quatrano R.S."/>
            <person name="Boore J.L."/>
        </authorList>
    </citation>
    <scope>NUCLEOTIDE SEQUENCE [LARGE SCALE GENOMIC DNA]</scope>
    <source>
        <strain evidence="8 9">cv. Gransden 2004</strain>
    </source>
</reference>